<gene>
    <name evidence="2" type="ORF">Aco03nite_097840</name>
</gene>
<name>A0ABQ3XSJ5_9ACTN</name>
<protein>
    <recommendedName>
        <fullName evidence="1">N-acetyltransferase domain-containing protein</fullName>
    </recommendedName>
</protein>
<dbReference type="RefSeq" id="WP_203809281.1">
    <property type="nucleotide sequence ID" value="NZ_BAAAQE010000116.1"/>
</dbReference>
<evidence type="ECO:0000313" key="3">
    <source>
        <dbReference type="Proteomes" id="UP000612282"/>
    </source>
</evidence>
<accession>A0ABQ3XSJ5</accession>
<sequence length="155" mass="16499">MTFPSGLVVRPLTADDARLIAGWRYDGPWRIYDSRDSFLGNPDYLAVAGSDGGPLVGFCCSGAEARVAGLPAEDELLDVGVGMDPSLVGQGHGLPFVTTVLNHYCGTSGAQRLRAVVQSWNERSLRLTRSAGFEPVGVHMAGDVAYTVLIRECEG</sequence>
<dbReference type="Proteomes" id="UP000612282">
    <property type="component" value="Unassembled WGS sequence"/>
</dbReference>
<feature type="domain" description="N-acetyltransferase" evidence="1">
    <location>
        <begin position="7"/>
        <end position="151"/>
    </location>
</feature>
<comment type="caution">
    <text evidence="2">The sequence shown here is derived from an EMBL/GenBank/DDBJ whole genome shotgun (WGS) entry which is preliminary data.</text>
</comment>
<proteinExistence type="predicted"/>
<dbReference type="InterPro" id="IPR016181">
    <property type="entry name" value="Acyl_CoA_acyltransferase"/>
</dbReference>
<dbReference type="InterPro" id="IPR000182">
    <property type="entry name" value="GNAT_dom"/>
</dbReference>
<keyword evidence="3" id="KW-1185">Reference proteome</keyword>
<reference evidence="2 3" key="1">
    <citation type="submission" date="2021-01" db="EMBL/GenBank/DDBJ databases">
        <title>Whole genome shotgun sequence of Actinoplanes couchii NBRC 106145.</title>
        <authorList>
            <person name="Komaki H."/>
            <person name="Tamura T."/>
        </authorList>
    </citation>
    <scope>NUCLEOTIDE SEQUENCE [LARGE SCALE GENOMIC DNA]</scope>
    <source>
        <strain evidence="2 3">NBRC 106145</strain>
    </source>
</reference>
<dbReference type="PROSITE" id="PS51186">
    <property type="entry name" value="GNAT"/>
    <property type="match status" value="1"/>
</dbReference>
<dbReference type="EMBL" id="BOMG01000125">
    <property type="protein sequence ID" value="GID61380.1"/>
    <property type="molecule type" value="Genomic_DNA"/>
</dbReference>
<dbReference type="Pfam" id="PF13302">
    <property type="entry name" value="Acetyltransf_3"/>
    <property type="match status" value="1"/>
</dbReference>
<dbReference type="Gene3D" id="3.40.630.30">
    <property type="match status" value="1"/>
</dbReference>
<dbReference type="SUPFAM" id="SSF55729">
    <property type="entry name" value="Acyl-CoA N-acyltransferases (Nat)"/>
    <property type="match status" value="1"/>
</dbReference>
<evidence type="ECO:0000259" key="1">
    <source>
        <dbReference type="PROSITE" id="PS51186"/>
    </source>
</evidence>
<evidence type="ECO:0000313" key="2">
    <source>
        <dbReference type="EMBL" id="GID61380.1"/>
    </source>
</evidence>
<organism evidence="2 3">
    <name type="scientific">Actinoplanes couchii</name>
    <dbReference type="NCBI Taxonomy" id="403638"/>
    <lineage>
        <taxon>Bacteria</taxon>
        <taxon>Bacillati</taxon>
        <taxon>Actinomycetota</taxon>
        <taxon>Actinomycetes</taxon>
        <taxon>Micromonosporales</taxon>
        <taxon>Micromonosporaceae</taxon>
        <taxon>Actinoplanes</taxon>
    </lineage>
</organism>